<feature type="region of interest" description="Disordered" evidence="1">
    <location>
        <begin position="24"/>
        <end position="66"/>
    </location>
</feature>
<reference evidence="2 3" key="1">
    <citation type="journal article" date="2019" name="Int. J. Syst. Evol. Microbiol.">
        <title>The Global Catalogue of Microorganisms (GCM) 10K type strain sequencing project: providing services to taxonomists for standard genome sequencing and annotation.</title>
        <authorList>
            <consortium name="The Broad Institute Genomics Platform"/>
            <consortium name="The Broad Institute Genome Sequencing Center for Infectious Disease"/>
            <person name="Wu L."/>
            <person name="Ma J."/>
        </authorList>
    </citation>
    <scope>NUCLEOTIDE SEQUENCE [LARGE SCALE GENOMIC DNA]</scope>
    <source>
        <strain evidence="2 3">GX26</strain>
    </source>
</reference>
<keyword evidence="3" id="KW-1185">Reference proteome</keyword>
<proteinExistence type="predicted"/>
<dbReference type="EMBL" id="JBHSXN010000002">
    <property type="protein sequence ID" value="MFC6954116.1"/>
    <property type="molecule type" value="Genomic_DNA"/>
</dbReference>
<dbReference type="PROSITE" id="PS51257">
    <property type="entry name" value="PROKAR_LIPOPROTEIN"/>
    <property type="match status" value="1"/>
</dbReference>
<evidence type="ECO:0000313" key="3">
    <source>
        <dbReference type="Proteomes" id="UP001596395"/>
    </source>
</evidence>
<accession>A0ABD5VJG9</accession>
<organism evidence="2 3">
    <name type="scientific">Halorubellus litoreus</name>
    <dbReference type="NCBI Taxonomy" id="755308"/>
    <lineage>
        <taxon>Archaea</taxon>
        <taxon>Methanobacteriati</taxon>
        <taxon>Methanobacteriota</taxon>
        <taxon>Stenosarchaea group</taxon>
        <taxon>Halobacteria</taxon>
        <taxon>Halobacteriales</taxon>
        <taxon>Halorubellaceae</taxon>
        <taxon>Halorubellus</taxon>
    </lineage>
</organism>
<feature type="compositionally biased region" description="Low complexity" evidence="1">
    <location>
        <begin position="24"/>
        <end position="53"/>
    </location>
</feature>
<dbReference type="AlphaFoldDB" id="A0ABD5VJG9"/>
<dbReference type="RefSeq" id="WP_379762489.1">
    <property type="nucleotide sequence ID" value="NZ_JAZAQL010000002.1"/>
</dbReference>
<gene>
    <name evidence="2" type="ORF">ACFQGB_14725</name>
</gene>
<sequence>MIAMKRLATVLVVLAVVLAGCNAPAGPGTTTGGATEATTVPETTSTPPTTTTTDDSDDAPPDPSEDVIGWEDGVWANESIDVDQSDGLTDEEIEVFVSRAMARVEVIRNKEFKERVPVDVIPRSEYANQSSNSGTPKVQSDWNNQVWEALFISSEEKNVTDQISQFYSSGVGGYYSPSEDAIVIISDNPDTPVISNATLVHELQHALQDQYFDLTQAKYAAPTQDGNLAGDGVIEGDANYVEYVYEDYCINGTWDCVATPSSGGGGGEFNFGIYVTIFNPYADGPNYIDRLKQAGGWDLVDEVIRNPPASTETVIHARTPDEAEQPATIEYENTATDGWETFPGQGVDGYDTVGEVSIYSMFWYASYPERAGGLGQDIVDWRALLSAEGEFDRYNYSAPPSDGWAGDRVYPYTSPNSDEDGYVWVTEWDTERDAEQFRAAYLELLSGLGAEQVDENTWRVPSGAYADAFRVVIDGKRVVVVNGPDVDAVDALKPEYASGSTNATASTNAVAVLA</sequence>
<evidence type="ECO:0000313" key="2">
    <source>
        <dbReference type="EMBL" id="MFC6954116.1"/>
    </source>
</evidence>
<name>A0ABD5VJG9_9EURY</name>
<feature type="compositionally biased region" description="Acidic residues" evidence="1">
    <location>
        <begin position="54"/>
        <end position="66"/>
    </location>
</feature>
<comment type="caution">
    <text evidence="2">The sequence shown here is derived from an EMBL/GenBank/DDBJ whole genome shotgun (WGS) entry which is preliminary data.</text>
</comment>
<protein>
    <submittedName>
        <fullName evidence="2">Hvo_1808 family surface protein</fullName>
    </submittedName>
</protein>
<dbReference type="InterPro" id="IPR047792">
    <property type="entry name" value="Hvo_1808-like"/>
</dbReference>
<dbReference type="NCBIfam" id="NF038145">
    <property type="entry name" value="Hvo_1808_fam"/>
    <property type="match status" value="1"/>
</dbReference>
<dbReference type="Proteomes" id="UP001596395">
    <property type="component" value="Unassembled WGS sequence"/>
</dbReference>
<evidence type="ECO:0000256" key="1">
    <source>
        <dbReference type="SAM" id="MobiDB-lite"/>
    </source>
</evidence>